<reference evidence="8" key="1">
    <citation type="journal article" date="2015" name="Nature">
        <title>Complex archaea that bridge the gap between prokaryotes and eukaryotes.</title>
        <authorList>
            <person name="Spang A."/>
            <person name="Saw J.H."/>
            <person name="Jorgensen S.L."/>
            <person name="Zaremba-Niedzwiedzka K."/>
            <person name="Martijn J."/>
            <person name="Lind A.E."/>
            <person name="van Eijk R."/>
            <person name="Schleper C."/>
            <person name="Guy L."/>
            <person name="Ettema T.J."/>
        </authorList>
    </citation>
    <scope>NUCLEOTIDE SEQUENCE</scope>
</reference>
<gene>
    <name evidence="8" type="ORF">LCGC14_1022590</name>
</gene>
<evidence type="ECO:0000256" key="1">
    <source>
        <dbReference type="ARBA" id="ARBA00004651"/>
    </source>
</evidence>
<feature type="transmembrane region" description="Helical" evidence="6">
    <location>
        <begin position="413"/>
        <end position="431"/>
    </location>
</feature>
<dbReference type="PANTHER" id="PTHR42703:SF1">
    <property type="entry name" value="NA(+)_H(+) ANTIPORTER SUBUNIT D1"/>
    <property type="match status" value="1"/>
</dbReference>
<keyword evidence="5 6" id="KW-0472">Membrane</keyword>
<evidence type="ECO:0000313" key="8">
    <source>
        <dbReference type="EMBL" id="KKN11833.1"/>
    </source>
</evidence>
<comment type="caution">
    <text evidence="8">The sequence shown here is derived from an EMBL/GenBank/DDBJ whole genome shotgun (WGS) entry which is preliminary data.</text>
</comment>
<feature type="transmembrane region" description="Helical" evidence="6">
    <location>
        <begin position="35"/>
        <end position="55"/>
    </location>
</feature>
<sequence length="508" mass="54475">MMSNLVIFPILLPLLGGILTLFARQGGLNLQRLTNLVFTSCLLGLSTYIVYFTLAQPQQVYLLGNWLAPYGIVLVLDMLSAVMILLTAILALFSLVYAIFQDTDKLGQHFHVLFQIQLFGLCGAFLTGDLFNLFVFFEVLLLASYGLLLHGGGRLRTKGGLHYVVINLVGSSLFLFAVGTLYGVVGTLNIADLAVKISQASPADEGIIAAAGLLLLVVFGIKSAMFPLYLWLPGAYAQTSAAVAALFAIMTKVGLYAIIRVHGTLFSDQAGALAGLHSNVVLWLGIITLLLATFGVYASRGLKEQAAFLILASVATLLVGIGINTEQALSATLFYLIHSTLIGAAMFLLADIIAQSRGAFEDKFRMGPAIHHAKLIGSLFIIAAIAIVGMPPLSGFMGKVLLLQSALASNASMWIYAAILSGSLIMIMAMARSGSNLFYNVDTQIQVHTAAVKKRSIYWVFLLLMSSPILVISAGPISSFTDKMSAQLSQHQHYIDSVLTQPAFAEDN</sequence>
<feature type="transmembrane region" description="Helical" evidence="6">
    <location>
        <begin position="206"/>
        <end position="232"/>
    </location>
</feature>
<feature type="transmembrane region" description="Helical" evidence="6">
    <location>
        <begin position="239"/>
        <end position="259"/>
    </location>
</feature>
<evidence type="ECO:0000256" key="5">
    <source>
        <dbReference type="ARBA" id="ARBA00023136"/>
    </source>
</evidence>
<evidence type="ECO:0000256" key="4">
    <source>
        <dbReference type="ARBA" id="ARBA00022989"/>
    </source>
</evidence>
<feature type="transmembrane region" description="Helical" evidence="6">
    <location>
        <begin position="457"/>
        <end position="477"/>
    </location>
</feature>
<name>A0A0F9R2Y8_9ZZZZ</name>
<feature type="domain" description="NADH:quinone oxidoreductase/Mrp antiporter transmembrane" evidence="7">
    <location>
        <begin position="128"/>
        <end position="419"/>
    </location>
</feature>
<evidence type="ECO:0000256" key="2">
    <source>
        <dbReference type="ARBA" id="ARBA00022475"/>
    </source>
</evidence>
<organism evidence="8">
    <name type="scientific">marine sediment metagenome</name>
    <dbReference type="NCBI Taxonomy" id="412755"/>
    <lineage>
        <taxon>unclassified sequences</taxon>
        <taxon>metagenomes</taxon>
        <taxon>ecological metagenomes</taxon>
    </lineage>
</organism>
<dbReference type="InterPro" id="IPR050586">
    <property type="entry name" value="CPA3_Na-H_Antiporter_D"/>
</dbReference>
<feature type="transmembrane region" description="Helical" evidence="6">
    <location>
        <begin position="375"/>
        <end position="393"/>
    </location>
</feature>
<feature type="transmembrane region" description="Helical" evidence="6">
    <location>
        <begin position="112"/>
        <end position="128"/>
    </location>
</feature>
<comment type="subcellular location">
    <subcellularLocation>
        <location evidence="1">Cell membrane</location>
        <topology evidence="1">Multi-pass membrane protein</topology>
    </subcellularLocation>
</comment>
<feature type="transmembrane region" description="Helical" evidence="6">
    <location>
        <begin position="134"/>
        <end position="152"/>
    </location>
</feature>
<evidence type="ECO:0000256" key="6">
    <source>
        <dbReference type="SAM" id="Phobius"/>
    </source>
</evidence>
<dbReference type="GO" id="GO:0042773">
    <property type="term" value="P:ATP synthesis coupled electron transport"/>
    <property type="evidence" value="ECO:0007669"/>
    <property type="project" value="InterPro"/>
</dbReference>
<keyword evidence="4 6" id="KW-1133">Transmembrane helix</keyword>
<feature type="transmembrane region" description="Helical" evidence="6">
    <location>
        <begin position="279"/>
        <end position="299"/>
    </location>
</feature>
<dbReference type="PANTHER" id="PTHR42703">
    <property type="entry name" value="NADH DEHYDROGENASE"/>
    <property type="match status" value="1"/>
</dbReference>
<protein>
    <recommendedName>
        <fullName evidence="7">NADH:quinone oxidoreductase/Mrp antiporter transmembrane domain-containing protein</fullName>
    </recommendedName>
</protein>
<accession>A0A0F9R2Y8</accession>
<feature type="transmembrane region" description="Helical" evidence="6">
    <location>
        <begin position="67"/>
        <end position="100"/>
    </location>
</feature>
<keyword evidence="2" id="KW-1003">Cell membrane</keyword>
<feature type="transmembrane region" description="Helical" evidence="6">
    <location>
        <begin position="6"/>
        <end position="23"/>
    </location>
</feature>
<keyword evidence="3 6" id="KW-0812">Transmembrane</keyword>
<dbReference type="AlphaFoldDB" id="A0A0F9R2Y8"/>
<feature type="transmembrane region" description="Helical" evidence="6">
    <location>
        <begin position="335"/>
        <end position="354"/>
    </location>
</feature>
<evidence type="ECO:0000259" key="7">
    <source>
        <dbReference type="Pfam" id="PF00361"/>
    </source>
</evidence>
<proteinExistence type="predicted"/>
<dbReference type="NCBIfam" id="NF009309">
    <property type="entry name" value="PRK12666.1"/>
    <property type="match status" value="1"/>
</dbReference>
<evidence type="ECO:0000256" key="3">
    <source>
        <dbReference type="ARBA" id="ARBA00022692"/>
    </source>
</evidence>
<dbReference type="GO" id="GO:0008137">
    <property type="term" value="F:NADH dehydrogenase (ubiquinone) activity"/>
    <property type="evidence" value="ECO:0007669"/>
    <property type="project" value="InterPro"/>
</dbReference>
<dbReference type="InterPro" id="IPR001750">
    <property type="entry name" value="ND/Mrp_TM"/>
</dbReference>
<dbReference type="EMBL" id="LAZR01004096">
    <property type="protein sequence ID" value="KKN11833.1"/>
    <property type="molecule type" value="Genomic_DNA"/>
</dbReference>
<dbReference type="PRINTS" id="PR01437">
    <property type="entry name" value="NUOXDRDTASE4"/>
</dbReference>
<feature type="transmembrane region" description="Helical" evidence="6">
    <location>
        <begin position="306"/>
        <end position="323"/>
    </location>
</feature>
<dbReference type="GO" id="GO:0005886">
    <property type="term" value="C:plasma membrane"/>
    <property type="evidence" value="ECO:0007669"/>
    <property type="project" value="UniProtKB-SubCell"/>
</dbReference>
<feature type="transmembrane region" description="Helical" evidence="6">
    <location>
        <begin position="164"/>
        <end position="186"/>
    </location>
</feature>
<dbReference type="Pfam" id="PF00361">
    <property type="entry name" value="Proton_antipo_M"/>
    <property type="match status" value="1"/>
</dbReference>
<dbReference type="InterPro" id="IPR003918">
    <property type="entry name" value="NADH_UbQ_OxRdtase"/>
</dbReference>